<keyword evidence="4" id="KW-1185">Reference proteome</keyword>
<dbReference type="EMBL" id="JH767325">
    <property type="protein sequence ID" value="EQC25032.1"/>
    <property type="molecule type" value="Genomic_DNA"/>
</dbReference>
<evidence type="ECO:0000313" key="4">
    <source>
        <dbReference type="Proteomes" id="UP000030762"/>
    </source>
</evidence>
<evidence type="ECO:0000313" key="3">
    <source>
        <dbReference type="EMBL" id="EQC25032.1"/>
    </source>
</evidence>
<sequence length="319" mass="34794">MTQASNLHEVLQATGDEVEILRALLRWSEQKATSTYSSVKQHEYPVVGHLLTATESVAKRVNATGWLGSLYGYVDPVAAKIDQTLSRHVLSTISLLLQANEPLSPTTKSRSINFAPRGVPAAAPVADESTKELQLELETLRSVLRMIRQENQGLRHLEMELEVLRSTLQRFHGENEELLQANTAATIKTRHLESEIATLHAAVAAARADATAAANETGEANARAKALDADVESLRASLESLRQTNATLQQELIDVHTYRASKDGQTVAELEALLAESNVQNALLEAENKQLKVARARGSSGAQKQKHLARTQSMNMTGL</sequence>
<dbReference type="OrthoDB" id="72933at2759"/>
<evidence type="ECO:0000256" key="2">
    <source>
        <dbReference type="SAM" id="MobiDB-lite"/>
    </source>
</evidence>
<dbReference type="Proteomes" id="UP000030762">
    <property type="component" value="Unassembled WGS sequence"/>
</dbReference>
<organism evidence="3 4">
    <name type="scientific">Saprolegnia diclina (strain VS20)</name>
    <dbReference type="NCBI Taxonomy" id="1156394"/>
    <lineage>
        <taxon>Eukaryota</taxon>
        <taxon>Sar</taxon>
        <taxon>Stramenopiles</taxon>
        <taxon>Oomycota</taxon>
        <taxon>Saprolegniomycetes</taxon>
        <taxon>Saprolegniales</taxon>
        <taxon>Saprolegniaceae</taxon>
        <taxon>Saprolegnia</taxon>
    </lineage>
</organism>
<feature type="region of interest" description="Disordered" evidence="2">
    <location>
        <begin position="295"/>
        <end position="319"/>
    </location>
</feature>
<proteinExistence type="predicted"/>
<reference evidence="3 4" key="1">
    <citation type="submission" date="2012-04" db="EMBL/GenBank/DDBJ databases">
        <title>The Genome Sequence of Saprolegnia declina VS20.</title>
        <authorList>
            <consortium name="The Broad Institute Genome Sequencing Platform"/>
            <person name="Russ C."/>
            <person name="Nusbaum C."/>
            <person name="Tyler B."/>
            <person name="van West P."/>
            <person name="Dieguez-Uribeondo J."/>
            <person name="de Bruijn I."/>
            <person name="Tripathy S."/>
            <person name="Jiang R."/>
            <person name="Young S.K."/>
            <person name="Zeng Q."/>
            <person name="Gargeya S."/>
            <person name="Fitzgerald M."/>
            <person name="Haas B."/>
            <person name="Abouelleil A."/>
            <person name="Alvarado L."/>
            <person name="Arachchi H.M."/>
            <person name="Berlin A."/>
            <person name="Chapman S.B."/>
            <person name="Goldberg J."/>
            <person name="Griggs A."/>
            <person name="Gujja S."/>
            <person name="Hansen M."/>
            <person name="Howarth C."/>
            <person name="Imamovic A."/>
            <person name="Larimer J."/>
            <person name="McCowen C."/>
            <person name="Montmayeur A."/>
            <person name="Murphy C."/>
            <person name="Neiman D."/>
            <person name="Pearson M."/>
            <person name="Priest M."/>
            <person name="Roberts A."/>
            <person name="Saif S."/>
            <person name="Shea T."/>
            <person name="Sisk P."/>
            <person name="Sykes S."/>
            <person name="Wortman J."/>
            <person name="Nusbaum C."/>
            <person name="Birren B."/>
        </authorList>
    </citation>
    <scope>NUCLEOTIDE SEQUENCE [LARGE SCALE GENOMIC DNA]</scope>
    <source>
        <strain evidence="3 4">VS20</strain>
    </source>
</reference>
<dbReference type="GeneID" id="19957806"/>
<feature type="compositionally biased region" description="Polar residues" evidence="2">
    <location>
        <begin position="310"/>
        <end position="319"/>
    </location>
</feature>
<name>T0R6A0_SAPDV</name>
<evidence type="ECO:0008006" key="5">
    <source>
        <dbReference type="Google" id="ProtNLM"/>
    </source>
</evidence>
<feature type="coiled-coil region" evidence="1">
    <location>
        <begin position="224"/>
        <end position="294"/>
    </location>
</feature>
<protein>
    <recommendedName>
        <fullName evidence="5">HOOK N-terminal domain-containing protein</fullName>
    </recommendedName>
</protein>
<evidence type="ECO:0000256" key="1">
    <source>
        <dbReference type="SAM" id="Coils"/>
    </source>
</evidence>
<feature type="coiled-coil region" evidence="1">
    <location>
        <begin position="130"/>
        <end position="174"/>
    </location>
</feature>
<keyword evidence="1" id="KW-0175">Coiled coil</keyword>
<gene>
    <name evidence="3" type="ORF">SDRG_17079</name>
</gene>
<accession>T0R6A0</accession>
<dbReference type="RefSeq" id="XP_008621536.1">
    <property type="nucleotide sequence ID" value="XM_008623314.1"/>
</dbReference>
<dbReference type="AlphaFoldDB" id="T0R6A0"/>
<dbReference type="InParanoid" id="T0R6A0"/>
<dbReference type="OMA" id="RMIRQEN"/>
<dbReference type="VEuPathDB" id="FungiDB:SDRG_17079"/>